<comment type="similarity">
    <text evidence="3">Belongs to the acetyltransferase family. RimJ subfamily.</text>
</comment>
<dbReference type="PANTHER" id="PTHR43792">
    <property type="entry name" value="GNAT FAMILY, PUTATIVE (AFU_ORTHOLOGUE AFUA_3G00765)-RELATED-RELATED"/>
    <property type="match status" value="1"/>
</dbReference>
<dbReference type="InterPro" id="IPR051531">
    <property type="entry name" value="N-acetyltransferase"/>
</dbReference>
<dbReference type="PANTHER" id="PTHR43792:SF8">
    <property type="entry name" value="[RIBOSOMAL PROTEIN US5]-ALANINE N-ACETYLTRANSFERASE"/>
    <property type="match status" value="1"/>
</dbReference>
<dbReference type="InterPro" id="IPR016181">
    <property type="entry name" value="Acyl_CoA_acyltransferase"/>
</dbReference>
<dbReference type="GO" id="GO:0016746">
    <property type="term" value="F:acyltransferase activity"/>
    <property type="evidence" value="ECO:0007669"/>
    <property type="project" value="UniProtKB-KW"/>
</dbReference>
<protein>
    <submittedName>
        <fullName evidence="5">GNAT family N-acetyltransferase</fullName>
        <ecNumber evidence="5">2.3.1.-</ecNumber>
    </submittedName>
</protein>
<sequence length="183" mass="19917">MAAGPAARVRLIELTDADVLAELYATNREFLAPWEPRRDASFATPEGQSIAVRGLLHFYEQGSCWPGVILTDDDAIAGRISLNNIARGAGQYASLGYWVAESHNGRGLATQAVAAMLDIAWSLGLHRVEAGTLVENQASQRVLTANGFTRFGLAPAYLRIDDRWQDHILFQVLNPADAQVSRA</sequence>
<dbReference type="EMBL" id="CP154795">
    <property type="protein sequence ID" value="XAN08453.1"/>
    <property type="molecule type" value="Genomic_DNA"/>
</dbReference>
<name>A0ABZ3FQV5_9ACTN</name>
<dbReference type="RefSeq" id="WP_425309908.1">
    <property type="nucleotide sequence ID" value="NZ_CP154795.1"/>
</dbReference>
<reference evidence="5 6" key="1">
    <citation type="submission" date="2024-04" db="EMBL/GenBank/DDBJ databases">
        <title>Isolation of an actinomycete strain from pig manure.</title>
        <authorList>
            <person name="Gong T."/>
            <person name="Yu Z."/>
            <person name="An M."/>
            <person name="Wei C."/>
            <person name="Yang W."/>
            <person name="Liu L."/>
        </authorList>
    </citation>
    <scope>NUCLEOTIDE SEQUENCE [LARGE SCALE GENOMIC DNA]</scope>
    <source>
        <strain evidence="5 6">ZF39</strain>
    </source>
</reference>
<evidence type="ECO:0000313" key="5">
    <source>
        <dbReference type="EMBL" id="XAN08453.1"/>
    </source>
</evidence>
<evidence type="ECO:0000313" key="6">
    <source>
        <dbReference type="Proteomes" id="UP001442841"/>
    </source>
</evidence>
<evidence type="ECO:0000256" key="3">
    <source>
        <dbReference type="ARBA" id="ARBA00038502"/>
    </source>
</evidence>
<keyword evidence="6" id="KW-1185">Reference proteome</keyword>
<dbReference type="Proteomes" id="UP001442841">
    <property type="component" value="Chromosome"/>
</dbReference>
<evidence type="ECO:0000256" key="2">
    <source>
        <dbReference type="ARBA" id="ARBA00023315"/>
    </source>
</evidence>
<keyword evidence="1 5" id="KW-0808">Transferase</keyword>
<keyword evidence="2 5" id="KW-0012">Acyltransferase</keyword>
<dbReference type="Pfam" id="PF13302">
    <property type="entry name" value="Acetyltransf_3"/>
    <property type="match status" value="1"/>
</dbReference>
<dbReference type="PROSITE" id="PS51186">
    <property type="entry name" value="GNAT"/>
    <property type="match status" value="1"/>
</dbReference>
<dbReference type="InterPro" id="IPR000182">
    <property type="entry name" value="GNAT_dom"/>
</dbReference>
<dbReference type="EC" id="2.3.1.-" evidence="5"/>
<gene>
    <name evidence="5" type="ORF">AADG42_14460</name>
</gene>
<organism evidence="5 6">
    <name type="scientific">Ammonicoccus fulvus</name>
    <dbReference type="NCBI Taxonomy" id="3138240"/>
    <lineage>
        <taxon>Bacteria</taxon>
        <taxon>Bacillati</taxon>
        <taxon>Actinomycetota</taxon>
        <taxon>Actinomycetes</taxon>
        <taxon>Propionibacteriales</taxon>
        <taxon>Propionibacteriaceae</taxon>
        <taxon>Ammonicoccus</taxon>
    </lineage>
</organism>
<evidence type="ECO:0000256" key="1">
    <source>
        <dbReference type="ARBA" id="ARBA00022679"/>
    </source>
</evidence>
<proteinExistence type="inferred from homology"/>
<evidence type="ECO:0000259" key="4">
    <source>
        <dbReference type="PROSITE" id="PS51186"/>
    </source>
</evidence>
<dbReference type="Gene3D" id="3.40.630.30">
    <property type="match status" value="1"/>
</dbReference>
<feature type="domain" description="N-acetyltransferase" evidence="4">
    <location>
        <begin position="9"/>
        <end position="175"/>
    </location>
</feature>
<accession>A0ABZ3FQV5</accession>
<dbReference type="SUPFAM" id="SSF55729">
    <property type="entry name" value="Acyl-CoA N-acyltransferases (Nat)"/>
    <property type="match status" value="1"/>
</dbReference>